<dbReference type="InterPro" id="IPR037396">
    <property type="entry name" value="FMN_HAD"/>
</dbReference>
<organism evidence="9 10">
    <name type="scientific">Thyridium curvatum</name>
    <dbReference type="NCBI Taxonomy" id="1093900"/>
    <lineage>
        <taxon>Eukaryota</taxon>
        <taxon>Fungi</taxon>
        <taxon>Dikarya</taxon>
        <taxon>Ascomycota</taxon>
        <taxon>Pezizomycotina</taxon>
        <taxon>Sordariomycetes</taxon>
        <taxon>Sordariomycetidae</taxon>
        <taxon>Thyridiales</taxon>
        <taxon>Thyridiaceae</taxon>
        <taxon>Thyridium</taxon>
    </lineage>
</organism>
<dbReference type="PROSITE" id="PS00557">
    <property type="entry name" value="FMN_HYDROXY_ACID_DH_1"/>
    <property type="match status" value="1"/>
</dbReference>
<dbReference type="GeneID" id="41974225"/>
<dbReference type="InterPro" id="IPR008259">
    <property type="entry name" value="FMN_hydac_DH_AS"/>
</dbReference>
<dbReference type="Pfam" id="PF00173">
    <property type="entry name" value="Cyt-b5"/>
    <property type="match status" value="1"/>
</dbReference>
<reference evidence="9 10" key="1">
    <citation type="submission" date="2019-06" db="EMBL/GenBank/DDBJ databases">
        <title>Draft genome sequence of the filamentous fungus Phialemoniopsis curvata isolated from diesel fuel.</title>
        <authorList>
            <person name="Varaljay V.A."/>
            <person name="Lyon W.J."/>
            <person name="Crouch A.L."/>
            <person name="Drake C.E."/>
            <person name="Hollomon J.M."/>
            <person name="Nadeau L.J."/>
            <person name="Nunn H.S."/>
            <person name="Stevenson B.S."/>
            <person name="Bojanowski C.L."/>
            <person name="Crookes-Goodson W.J."/>
        </authorList>
    </citation>
    <scope>NUCLEOTIDE SEQUENCE [LARGE SCALE GENOMIC DNA]</scope>
    <source>
        <strain evidence="9 10">D216</strain>
    </source>
</reference>
<evidence type="ECO:0000313" key="9">
    <source>
        <dbReference type="EMBL" id="TPX12898.1"/>
    </source>
</evidence>
<dbReference type="GO" id="GO:0046872">
    <property type="term" value="F:metal ion binding"/>
    <property type="evidence" value="ECO:0007669"/>
    <property type="project" value="UniProtKB-UniRule"/>
</dbReference>
<comment type="similarity">
    <text evidence="6">Belongs to the cytochrome b5 family.</text>
</comment>
<dbReference type="STRING" id="1093900.A0A507B803"/>
<sequence length="477" mass="52619">MCGGSTMFARSEVKKHASRESCWIIIERKVYDVTAFLDEHPGGDSVILRYAGKDATDAFVPVHPAGTLEKYMQPDQVIGLLSDKEEKVQDPGLSEKTISKKPRRPKLSSIISLDDFEIAASKILSPRHFAFFATGAEDEQAIKWNRDSWKAVRFRPRMLRPIERVDLSTTILGTDFSSPFFICPAGGGKLAHPDGEVGLTRAAGKHEILQWVCNNAGCTKEQMAGAKTPSQSLFWQIYVKANLAESEKEVKEAVALGYKAFALTVDAIRPGKRERDIRVSMAEEDEDLDDDEEEAEVETASFAKAPTVKRPPVWSSFDWPVAVKWLRGLTDLPIAIKGIQCWEDAELCMKHGVHPWLSNHGGRQLDGSPSAVDTLLEIRTHCPQVFDTCEVIVDGGVRRGSDVVKALALGARSVGLGRSFLYSLVLGERGVGKAIEILKHEVETTMALLGVTSIKQIEFSHVEMSGATYMHGARSRL</sequence>
<dbReference type="SUPFAM" id="SSF51395">
    <property type="entry name" value="FMN-linked oxidoreductases"/>
    <property type="match status" value="1"/>
</dbReference>
<comment type="cofactor">
    <cofactor evidence="1">
        <name>FMN</name>
        <dbReference type="ChEBI" id="CHEBI:58210"/>
    </cofactor>
</comment>
<dbReference type="InterPro" id="IPR018506">
    <property type="entry name" value="Cyt_B5_heme-BS"/>
</dbReference>
<evidence type="ECO:0000313" key="10">
    <source>
        <dbReference type="Proteomes" id="UP000319257"/>
    </source>
</evidence>
<dbReference type="PANTHER" id="PTHR10578:SF104">
    <property type="entry name" value="CYTOCHROME B2, MITOCHONDRIAL-RELATED"/>
    <property type="match status" value="1"/>
</dbReference>
<dbReference type="AlphaFoldDB" id="A0A507B803"/>
<dbReference type="Proteomes" id="UP000319257">
    <property type="component" value="Unassembled WGS sequence"/>
</dbReference>
<feature type="domain" description="FMN hydroxy acid dehydrogenase" evidence="8">
    <location>
        <begin position="105"/>
        <end position="467"/>
    </location>
</feature>
<dbReference type="SMART" id="SM01117">
    <property type="entry name" value="Cyt-b5"/>
    <property type="match status" value="1"/>
</dbReference>
<evidence type="ECO:0000256" key="4">
    <source>
        <dbReference type="ARBA" id="ARBA00023002"/>
    </source>
</evidence>
<dbReference type="InParanoid" id="A0A507B803"/>
<keyword evidence="10" id="KW-1185">Reference proteome</keyword>
<dbReference type="RefSeq" id="XP_030994609.1">
    <property type="nucleotide sequence ID" value="XM_031141448.1"/>
</dbReference>
<dbReference type="InterPro" id="IPR037458">
    <property type="entry name" value="L-MDH/L-LDH_FMN-bd"/>
</dbReference>
<dbReference type="PRINTS" id="PR00363">
    <property type="entry name" value="CYTOCHROMEB5"/>
</dbReference>
<dbReference type="InterPro" id="IPR036400">
    <property type="entry name" value="Cyt_B5-like_heme/steroid_sf"/>
</dbReference>
<dbReference type="InterPro" id="IPR001199">
    <property type="entry name" value="Cyt_B5-like_heme/steroid-bd"/>
</dbReference>
<gene>
    <name evidence="9" type="ORF">E0L32_006778</name>
</gene>
<dbReference type="Gene3D" id="3.10.120.10">
    <property type="entry name" value="Cytochrome b5-like heme/steroid binding domain"/>
    <property type="match status" value="1"/>
</dbReference>
<dbReference type="PROSITE" id="PS50255">
    <property type="entry name" value="CYTOCHROME_B5_2"/>
    <property type="match status" value="1"/>
</dbReference>
<comment type="caution">
    <text evidence="9">The sequence shown here is derived from an EMBL/GenBank/DDBJ whole genome shotgun (WGS) entry which is preliminary data.</text>
</comment>
<keyword evidence="3 6" id="KW-0479">Metal-binding</keyword>
<dbReference type="GO" id="GO:0016491">
    <property type="term" value="F:oxidoreductase activity"/>
    <property type="evidence" value="ECO:0007669"/>
    <property type="project" value="UniProtKB-KW"/>
</dbReference>
<evidence type="ECO:0000256" key="1">
    <source>
        <dbReference type="ARBA" id="ARBA00001917"/>
    </source>
</evidence>
<keyword evidence="2 6" id="KW-0349">Heme</keyword>
<dbReference type="PROSITE" id="PS00191">
    <property type="entry name" value="CYTOCHROME_B5_1"/>
    <property type="match status" value="1"/>
</dbReference>
<proteinExistence type="inferred from homology"/>
<accession>A0A507B803</accession>
<dbReference type="SUPFAM" id="SSF55856">
    <property type="entry name" value="Cytochrome b5-like heme/steroid binding domain"/>
    <property type="match status" value="1"/>
</dbReference>
<evidence type="ECO:0000256" key="3">
    <source>
        <dbReference type="ARBA" id="ARBA00022723"/>
    </source>
</evidence>
<dbReference type="EMBL" id="SKBQ01000039">
    <property type="protein sequence ID" value="TPX12898.1"/>
    <property type="molecule type" value="Genomic_DNA"/>
</dbReference>
<evidence type="ECO:0000256" key="2">
    <source>
        <dbReference type="ARBA" id="ARBA00022617"/>
    </source>
</evidence>
<evidence type="ECO:0000259" key="7">
    <source>
        <dbReference type="PROSITE" id="PS50255"/>
    </source>
</evidence>
<dbReference type="InterPro" id="IPR000262">
    <property type="entry name" value="FMN-dep_DH"/>
</dbReference>
<evidence type="ECO:0000256" key="6">
    <source>
        <dbReference type="RuleBase" id="RU362121"/>
    </source>
</evidence>
<dbReference type="PROSITE" id="PS51349">
    <property type="entry name" value="FMN_HYDROXY_ACID_DH_2"/>
    <property type="match status" value="1"/>
</dbReference>
<name>A0A507B803_9PEZI</name>
<keyword evidence="4" id="KW-0560">Oxidoreductase</keyword>
<dbReference type="Gene3D" id="3.20.20.70">
    <property type="entry name" value="Aldolase class I"/>
    <property type="match status" value="1"/>
</dbReference>
<evidence type="ECO:0000259" key="8">
    <source>
        <dbReference type="PROSITE" id="PS51349"/>
    </source>
</evidence>
<evidence type="ECO:0000256" key="5">
    <source>
        <dbReference type="ARBA" id="ARBA00023004"/>
    </source>
</evidence>
<dbReference type="OrthoDB" id="1925334at2759"/>
<dbReference type="FunFam" id="3.10.120.10:FF:000009">
    <property type="entry name" value="Cytochrome b2, mitochondrial, putative"/>
    <property type="match status" value="1"/>
</dbReference>
<dbReference type="InterPro" id="IPR013785">
    <property type="entry name" value="Aldolase_TIM"/>
</dbReference>
<keyword evidence="5 6" id="KW-0408">Iron</keyword>
<protein>
    <submittedName>
        <fullName evidence="9">Uncharacterized protein</fullName>
    </submittedName>
</protein>
<feature type="domain" description="Cytochrome b5 heme-binding" evidence="7">
    <location>
        <begin position="5"/>
        <end position="82"/>
    </location>
</feature>
<dbReference type="GO" id="GO:0020037">
    <property type="term" value="F:heme binding"/>
    <property type="evidence" value="ECO:0007669"/>
    <property type="project" value="UniProtKB-UniRule"/>
</dbReference>
<dbReference type="PANTHER" id="PTHR10578">
    <property type="entry name" value="S -2-HYDROXY-ACID OXIDASE-RELATED"/>
    <property type="match status" value="1"/>
</dbReference>
<dbReference type="Pfam" id="PF01070">
    <property type="entry name" value="FMN_dh"/>
    <property type="match status" value="1"/>
</dbReference>
<dbReference type="CDD" id="cd02922">
    <property type="entry name" value="FCB2_FMN"/>
    <property type="match status" value="1"/>
</dbReference>